<reference evidence="2 3" key="1">
    <citation type="submission" date="2024-06" db="EMBL/GenBank/DDBJ databases">
        <title>Genomic Encyclopedia of Type Strains, Phase IV (KMG-IV): sequencing the most valuable type-strain genomes for metagenomic binning, comparative biology and taxonomic classification.</title>
        <authorList>
            <person name="Goeker M."/>
        </authorList>
    </citation>
    <scope>NUCLEOTIDE SEQUENCE [LARGE SCALE GENOMIC DNA]</scope>
    <source>
        <strain evidence="2 3">DSM 29492</strain>
    </source>
</reference>
<evidence type="ECO:0000256" key="1">
    <source>
        <dbReference type="SAM" id="Phobius"/>
    </source>
</evidence>
<proteinExistence type="predicted"/>
<feature type="transmembrane region" description="Helical" evidence="1">
    <location>
        <begin position="44"/>
        <end position="64"/>
    </location>
</feature>
<keyword evidence="1" id="KW-1133">Transmembrane helix</keyword>
<dbReference type="RefSeq" id="WP_257465585.1">
    <property type="nucleotide sequence ID" value="NZ_JANJZT010000041.1"/>
</dbReference>
<evidence type="ECO:0000313" key="3">
    <source>
        <dbReference type="Proteomes" id="UP001549106"/>
    </source>
</evidence>
<keyword evidence="1" id="KW-0472">Membrane</keyword>
<accession>A0ABV2M700</accession>
<dbReference type="EMBL" id="JBEPMJ010000042">
    <property type="protein sequence ID" value="MET3752238.1"/>
    <property type="molecule type" value="Genomic_DNA"/>
</dbReference>
<protein>
    <submittedName>
        <fullName evidence="2">Na+-driven multidrug efflux pump</fullName>
    </submittedName>
</protein>
<feature type="transmembrane region" description="Helical" evidence="1">
    <location>
        <begin position="17"/>
        <end position="38"/>
    </location>
</feature>
<evidence type="ECO:0000313" key="2">
    <source>
        <dbReference type="EMBL" id="MET3752238.1"/>
    </source>
</evidence>
<sequence length="82" mass="9371">MPVIQAFFQALGQGKRVLHLSMVCIFLIRLPFLLLGGIMKNISAMWWVFAISDWTAAVMAGFSYKKFQKERGYGKLNKEQAE</sequence>
<name>A0ABV2M700_9FIRM</name>
<keyword evidence="3" id="KW-1185">Reference proteome</keyword>
<comment type="caution">
    <text evidence="2">The sequence shown here is derived from an EMBL/GenBank/DDBJ whole genome shotgun (WGS) entry which is preliminary data.</text>
</comment>
<gene>
    <name evidence="2" type="ORF">ABID24_003508</name>
</gene>
<organism evidence="2 3">
    <name type="scientific">Blautia caecimuris</name>
    <dbReference type="NCBI Taxonomy" id="1796615"/>
    <lineage>
        <taxon>Bacteria</taxon>
        <taxon>Bacillati</taxon>
        <taxon>Bacillota</taxon>
        <taxon>Clostridia</taxon>
        <taxon>Lachnospirales</taxon>
        <taxon>Lachnospiraceae</taxon>
        <taxon>Blautia</taxon>
    </lineage>
</organism>
<keyword evidence="1" id="KW-0812">Transmembrane</keyword>
<dbReference type="Proteomes" id="UP001549106">
    <property type="component" value="Unassembled WGS sequence"/>
</dbReference>